<reference evidence="1 2" key="1">
    <citation type="journal article" date="2018" name="Nat. Genet.">
        <title>The Rosa genome provides new insights in the design of modern roses.</title>
        <authorList>
            <person name="Bendahmane M."/>
        </authorList>
    </citation>
    <scope>NUCLEOTIDE SEQUENCE [LARGE SCALE GENOMIC DNA]</scope>
    <source>
        <strain evidence="2">cv. Old Blush</strain>
    </source>
</reference>
<gene>
    <name evidence="1" type="ORF">RchiOBHm_Chr5g0076781</name>
</gene>
<name>A0A2P6QLU2_ROSCH</name>
<comment type="caution">
    <text evidence="1">The sequence shown here is derived from an EMBL/GenBank/DDBJ whole genome shotgun (WGS) entry which is preliminary data.</text>
</comment>
<dbReference type="Gramene" id="PRQ35141">
    <property type="protein sequence ID" value="PRQ35141"/>
    <property type="gene ID" value="RchiOBHm_Chr5g0076781"/>
</dbReference>
<evidence type="ECO:0000313" key="2">
    <source>
        <dbReference type="Proteomes" id="UP000238479"/>
    </source>
</evidence>
<protein>
    <submittedName>
        <fullName evidence="1">Uncharacterized protein</fullName>
    </submittedName>
</protein>
<organism evidence="1 2">
    <name type="scientific">Rosa chinensis</name>
    <name type="common">China rose</name>
    <dbReference type="NCBI Taxonomy" id="74649"/>
    <lineage>
        <taxon>Eukaryota</taxon>
        <taxon>Viridiplantae</taxon>
        <taxon>Streptophyta</taxon>
        <taxon>Embryophyta</taxon>
        <taxon>Tracheophyta</taxon>
        <taxon>Spermatophyta</taxon>
        <taxon>Magnoliopsida</taxon>
        <taxon>eudicotyledons</taxon>
        <taxon>Gunneridae</taxon>
        <taxon>Pentapetalae</taxon>
        <taxon>rosids</taxon>
        <taxon>fabids</taxon>
        <taxon>Rosales</taxon>
        <taxon>Rosaceae</taxon>
        <taxon>Rosoideae</taxon>
        <taxon>Rosoideae incertae sedis</taxon>
        <taxon>Rosa</taxon>
    </lineage>
</organism>
<dbReference type="EMBL" id="PDCK01000043">
    <property type="protein sequence ID" value="PRQ35141.1"/>
    <property type="molecule type" value="Genomic_DNA"/>
</dbReference>
<sequence>MASSIAKTKGKRYFQVDHTEDHNNQEMGRRIKCVEFLFYSPTRGI</sequence>
<evidence type="ECO:0000313" key="1">
    <source>
        <dbReference type="EMBL" id="PRQ35141.1"/>
    </source>
</evidence>
<dbReference type="Proteomes" id="UP000238479">
    <property type="component" value="Chromosome 5"/>
</dbReference>
<accession>A0A2P6QLU2</accession>
<keyword evidence="2" id="KW-1185">Reference proteome</keyword>
<dbReference type="AlphaFoldDB" id="A0A2P6QLU2"/>
<proteinExistence type="predicted"/>